<gene>
    <name evidence="2" type="ORF">VDBG_06215</name>
</gene>
<dbReference type="GeneID" id="9534957"/>
<evidence type="ECO:0000313" key="3">
    <source>
        <dbReference type="Proteomes" id="UP000008698"/>
    </source>
</evidence>
<keyword evidence="3" id="KW-1185">Reference proteome</keyword>
<feature type="region of interest" description="Disordered" evidence="1">
    <location>
        <begin position="1"/>
        <end position="47"/>
    </location>
</feature>
<dbReference type="EMBL" id="DS985220">
    <property type="protein sequence ID" value="EEY20106.1"/>
    <property type="molecule type" value="Genomic_DNA"/>
</dbReference>
<accession>C9SMU1</accession>
<sequence length="65" mass="7015">MEPAGFKVEAEGKAHDGGFLVSQHKPTSQGRTTPRVNNSQTSEWSNGRMSLSAILLAEITTNQSQ</sequence>
<evidence type="ECO:0000313" key="2">
    <source>
        <dbReference type="EMBL" id="EEY20106.1"/>
    </source>
</evidence>
<dbReference type="KEGG" id="val:VDBG_06215"/>
<dbReference type="HOGENOM" id="CLU_2851419_0_0_1"/>
<dbReference type="Proteomes" id="UP000008698">
    <property type="component" value="Unassembled WGS sequence"/>
</dbReference>
<dbReference type="RefSeq" id="XP_003003773.1">
    <property type="nucleotide sequence ID" value="XM_003003727.1"/>
</dbReference>
<organism evidence="3">
    <name type="scientific">Verticillium alfalfae (strain VaMs.102 / ATCC MYA-4576 / FGSC 10136)</name>
    <name type="common">Verticillium wilt of alfalfa</name>
    <name type="synonym">Verticillium albo-atrum</name>
    <dbReference type="NCBI Taxonomy" id="526221"/>
    <lineage>
        <taxon>Eukaryota</taxon>
        <taxon>Fungi</taxon>
        <taxon>Dikarya</taxon>
        <taxon>Ascomycota</taxon>
        <taxon>Pezizomycotina</taxon>
        <taxon>Sordariomycetes</taxon>
        <taxon>Hypocreomycetidae</taxon>
        <taxon>Glomerellales</taxon>
        <taxon>Plectosphaerellaceae</taxon>
        <taxon>Verticillium</taxon>
    </lineage>
</organism>
<feature type="compositionally biased region" description="Polar residues" evidence="1">
    <location>
        <begin position="24"/>
        <end position="47"/>
    </location>
</feature>
<protein>
    <submittedName>
        <fullName evidence="2">Uncharacterized protein</fullName>
    </submittedName>
</protein>
<reference evidence="3" key="1">
    <citation type="journal article" date="2011" name="PLoS Pathog.">
        <title>Comparative genomics yields insights into niche adaptation of plant vascular wilt pathogens.</title>
        <authorList>
            <person name="Klosterman S.J."/>
            <person name="Subbarao K.V."/>
            <person name="Kang S."/>
            <person name="Veronese P."/>
            <person name="Gold S.E."/>
            <person name="Thomma B.P.H.J."/>
            <person name="Chen Z."/>
            <person name="Henrissat B."/>
            <person name="Lee Y.-H."/>
            <person name="Park J."/>
            <person name="Garcia-Pedrajas M.D."/>
            <person name="Barbara D.J."/>
            <person name="Anchieta A."/>
            <person name="de Jonge R."/>
            <person name="Santhanam P."/>
            <person name="Maruthachalam K."/>
            <person name="Atallah Z."/>
            <person name="Amyotte S.G."/>
            <person name="Paz Z."/>
            <person name="Inderbitzin P."/>
            <person name="Hayes R.J."/>
            <person name="Heiman D.I."/>
            <person name="Young S."/>
            <person name="Zeng Q."/>
            <person name="Engels R."/>
            <person name="Galagan J."/>
            <person name="Cuomo C.A."/>
            <person name="Dobinson K.F."/>
            <person name="Ma L.-J."/>
        </authorList>
    </citation>
    <scope>NUCLEOTIDE SEQUENCE [LARGE SCALE GENOMIC DNA]</scope>
    <source>
        <strain evidence="3">VaMs.102 / ATCC MYA-4576 / FGSC 10136</strain>
    </source>
</reference>
<name>C9SMU1_VERA1</name>
<dbReference type="AlphaFoldDB" id="C9SMU1"/>
<proteinExistence type="predicted"/>
<evidence type="ECO:0000256" key="1">
    <source>
        <dbReference type="SAM" id="MobiDB-lite"/>
    </source>
</evidence>